<dbReference type="AlphaFoldDB" id="A0A383AW08"/>
<protein>
    <submittedName>
        <fullName evidence="1">Uncharacterized protein</fullName>
    </submittedName>
</protein>
<name>A0A383AW08_9ZZZZ</name>
<gene>
    <name evidence="1" type="ORF">METZ01_LOCUS465010</name>
</gene>
<evidence type="ECO:0000313" key="1">
    <source>
        <dbReference type="EMBL" id="SVE12156.1"/>
    </source>
</evidence>
<accession>A0A383AW08</accession>
<dbReference type="EMBL" id="UINC01195544">
    <property type="protein sequence ID" value="SVE12156.1"/>
    <property type="molecule type" value="Genomic_DNA"/>
</dbReference>
<reference evidence="1" key="1">
    <citation type="submission" date="2018-05" db="EMBL/GenBank/DDBJ databases">
        <authorList>
            <person name="Lanie J.A."/>
            <person name="Ng W.-L."/>
            <person name="Kazmierczak K.M."/>
            <person name="Andrzejewski T.M."/>
            <person name="Davidsen T.M."/>
            <person name="Wayne K.J."/>
            <person name="Tettelin H."/>
            <person name="Glass J.I."/>
            <person name="Rusch D."/>
            <person name="Podicherti R."/>
            <person name="Tsui H.-C.T."/>
            <person name="Winkler M.E."/>
        </authorList>
    </citation>
    <scope>NUCLEOTIDE SEQUENCE</scope>
</reference>
<organism evidence="1">
    <name type="scientific">marine metagenome</name>
    <dbReference type="NCBI Taxonomy" id="408172"/>
    <lineage>
        <taxon>unclassified sequences</taxon>
        <taxon>metagenomes</taxon>
        <taxon>ecological metagenomes</taxon>
    </lineage>
</organism>
<proteinExistence type="predicted"/>
<sequence length="51" mass="6289">MLLKRERENLSDQKMLKTNIARELYKKYYFTLFEFSKDLKNSNVKEIDIKD</sequence>
<feature type="non-terminal residue" evidence="1">
    <location>
        <position position="51"/>
    </location>
</feature>